<reference evidence="2 3" key="1">
    <citation type="journal article" date="2011" name="PLoS Pathog.">
        <title>Dynamic evolution of pathogenicity revealed by sequencing and comparative genomics of 19 Pseudomonas syringae isolates.</title>
        <authorList>
            <person name="Baltrus D.A."/>
            <person name="Nishimura M.T."/>
            <person name="Romanchuk A."/>
            <person name="Chang J.H."/>
            <person name="Mukhtar M.S."/>
            <person name="Cherkis K."/>
            <person name="Roach J."/>
            <person name="Grant S.R."/>
            <person name="Jones C.D."/>
            <person name="Dangl J.L."/>
        </authorList>
    </citation>
    <scope>NUCLEOTIDE SEQUENCE [LARGE SCALE GENOMIC DNA]</scope>
    <source>
        <strain evidence="2 3">1704B</strain>
    </source>
</reference>
<evidence type="ECO:0000256" key="1">
    <source>
        <dbReference type="SAM" id="MobiDB-lite"/>
    </source>
</evidence>
<evidence type="ECO:0000313" key="3">
    <source>
        <dbReference type="Proteomes" id="UP000004986"/>
    </source>
</evidence>
<feature type="compositionally biased region" description="Basic and acidic residues" evidence="1">
    <location>
        <begin position="47"/>
        <end position="58"/>
    </location>
</feature>
<organism evidence="2 3">
    <name type="scientific">Pseudomonas syringae pv. pisi str. 1704B</name>
    <dbReference type="NCBI Taxonomy" id="629263"/>
    <lineage>
        <taxon>Bacteria</taxon>
        <taxon>Pseudomonadati</taxon>
        <taxon>Pseudomonadota</taxon>
        <taxon>Gammaproteobacteria</taxon>
        <taxon>Pseudomonadales</taxon>
        <taxon>Pseudomonadaceae</taxon>
        <taxon>Pseudomonas</taxon>
        <taxon>Pseudomonas syringae</taxon>
    </lineage>
</organism>
<dbReference type="EMBL" id="AEAI01000119">
    <property type="protein sequence ID" value="EGH41388.1"/>
    <property type="molecule type" value="Genomic_DNA"/>
</dbReference>
<keyword evidence="3" id="KW-1185">Reference proteome</keyword>
<dbReference type="BioCyc" id="PSYR629263:G11X0-495-MONOMER"/>
<evidence type="ECO:0000313" key="2">
    <source>
        <dbReference type="EMBL" id="EGH41388.1"/>
    </source>
</evidence>
<comment type="caution">
    <text evidence="2">The sequence shown here is derived from an EMBL/GenBank/DDBJ whole genome shotgun (WGS) entry which is preliminary data.</text>
</comment>
<gene>
    <name evidence="2" type="ORF">PSYPI_02732</name>
</gene>
<feature type="region of interest" description="Disordered" evidence="1">
    <location>
        <begin position="1"/>
        <end position="58"/>
    </location>
</feature>
<dbReference type="Proteomes" id="UP000004986">
    <property type="component" value="Unassembled WGS sequence"/>
</dbReference>
<sequence>MRAQASTAPLADEHPPRRGETKCRVIQRYAQRSADDPQHHLAGANTEQKELGAHQQQE</sequence>
<protein>
    <submittedName>
        <fullName evidence="2">Uncharacterized protein</fullName>
    </submittedName>
</protein>
<proteinExistence type="predicted"/>
<accession>F3G2T8</accession>
<dbReference type="AlphaFoldDB" id="F3G2T8"/>
<feature type="compositionally biased region" description="Basic and acidic residues" evidence="1">
    <location>
        <begin position="11"/>
        <end position="23"/>
    </location>
</feature>
<dbReference type="HOGENOM" id="CLU_2975987_0_0_6"/>
<name>F3G2T8_PSESJ</name>